<keyword evidence="2" id="KW-0963">Cytoplasm</keyword>
<dbReference type="GO" id="GO:0005507">
    <property type="term" value="F:copper ion binding"/>
    <property type="evidence" value="ECO:0007669"/>
    <property type="project" value="TreeGrafter"/>
</dbReference>
<reference evidence="3 4" key="1">
    <citation type="submission" date="2018-08" db="EMBL/GenBank/DDBJ databases">
        <title>Genomic Encyclopedia of Type Strains, Phase IV (KMG-IV): sequencing the most valuable type-strain genomes for metagenomic binning, comparative biology and taxonomic classification.</title>
        <authorList>
            <person name="Goeker M."/>
        </authorList>
    </citation>
    <scope>NUCLEOTIDE SEQUENCE [LARGE SCALE GENOMIC DNA]</scope>
    <source>
        <strain evidence="3 4">DSM 25527</strain>
    </source>
</reference>
<comment type="caution">
    <text evidence="2">Once thought to be involved in copper homeostasis, experiments in E.coli have shown this is not the case.</text>
</comment>
<dbReference type="Pfam" id="PF03932">
    <property type="entry name" value="CutC"/>
    <property type="match status" value="1"/>
</dbReference>
<evidence type="ECO:0000256" key="2">
    <source>
        <dbReference type="HAMAP-Rule" id="MF_00795"/>
    </source>
</evidence>
<dbReference type="EMBL" id="QXDC01000002">
    <property type="protein sequence ID" value="RIA46866.1"/>
    <property type="molecule type" value="Genomic_DNA"/>
</dbReference>
<dbReference type="PANTHER" id="PTHR12598:SF0">
    <property type="entry name" value="COPPER HOMEOSTASIS PROTEIN CUTC HOMOLOG"/>
    <property type="match status" value="1"/>
</dbReference>
<dbReference type="InterPro" id="IPR036822">
    <property type="entry name" value="CutC-like_dom_sf"/>
</dbReference>
<evidence type="ECO:0000313" key="4">
    <source>
        <dbReference type="Proteomes" id="UP000266568"/>
    </source>
</evidence>
<dbReference type="HAMAP" id="MF_00795">
    <property type="entry name" value="CutC"/>
    <property type="match status" value="1"/>
</dbReference>
<sequence>MARILEICVDSMASLEAARDGDADRIELCSALGLGGLTPSSGLIALAAAQPLPCRAMIRPRPGDFTYDATEIAQMERDIDHVAAAGLAGVVFGATRHGALDEPVLRRLLDRAAAHGLPATLHRAIDTARDPVAAIDTAIALGFDRVLSSGGVSTAIEGIETLRAMHARAGDAITVMAGSGIDAANVGRLLAIGIDEIHASCNRSCIAEDVQLVRLGFAAPILLTQAARVRALRTAIVRAV</sequence>
<dbReference type="PANTHER" id="PTHR12598">
    <property type="entry name" value="COPPER HOMEOSTASIS PROTEIN CUTC"/>
    <property type="match status" value="1"/>
</dbReference>
<organism evidence="3 4">
    <name type="scientific">Hephaestia caeni</name>
    <dbReference type="NCBI Taxonomy" id="645617"/>
    <lineage>
        <taxon>Bacteria</taxon>
        <taxon>Pseudomonadati</taxon>
        <taxon>Pseudomonadota</taxon>
        <taxon>Alphaproteobacteria</taxon>
        <taxon>Sphingomonadales</taxon>
        <taxon>Sphingomonadaceae</taxon>
        <taxon>Hephaestia</taxon>
    </lineage>
</organism>
<name>A0A397PBB5_9SPHN</name>
<dbReference type="SUPFAM" id="SSF110395">
    <property type="entry name" value="CutC-like"/>
    <property type="match status" value="1"/>
</dbReference>
<dbReference type="Proteomes" id="UP000266568">
    <property type="component" value="Unassembled WGS sequence"/>
</dbReference>
<comment type="similarity">
    <text evidence="1 2">Belongs to the CutC family.</text>
</comment>
<comment type="caution">
    <text evidence="3">The sequence shown here is derived from an EMBL/GenBank/DDBJ whole genome shotgun (WGS) entry which is preliminary data.</text>
</comment>
<dbReference type="AlphaFoldDB" id="A0A397PBB5"/>
<dbReference type="GO" id="GO:0005737">
    <property type="term" value="C:cytoplasm"/>
    <property type="evidence" value="ECO:0007669"/>
    <property type="project" value="UniProtKB-SubCell"/>
</dbReference>
<gene>
    <name evidence="2" type="primary">cutC</name>
    <name evidence="3" type="ORF">DFR49_1426</name>
</gene>
<dbReference type="Gene3D" id="3.20.20.380">
    <property type="entry name" value="Copper homeostasis (CutC) domain"/>
    <property type="match status" value="1"/>
</dbReference>
<evidence type="ECO:0000256" key="1">
    <source>
        <dbReference type="ARBA" id="ARBA00007768"/>
    </source>
</evidence>
<proteinExistence type="inferred from homology"/>
<evidence type="ECO:0000313" key="3">
    <source>
        <dbReference type="EMBL" id="RIA46866.1"/>
    </source>
</evidence>
<comment type="subcellular location">
    <subcellularLocation>
        <location evidence="2">Cytoplasm</location>
    </subcellularLocation>
</comment>
<dbReference type="OrthoDB" id="9815677at2"/>
<protein>
    <recommendedName>
        <fullName evidence="2">PF03932 family protein CutC</fullName>
    </recommendedName>
</protein>
<keyword evidence="4" id="KW-1185">Reference proteome</keyword>
<accession>A0A397PBB5</accession>
<dbReference type="RefSeq" id="WP_119034910.1">
    <property type="nucleotide sequence ID" value="NZ_QXDC01000002.1"/>
</dbReference>
<dbReference type="InterPro" id="IPR005627">
    <property type="entry name" value="CutC-like"/>
</dbReference>